<dbReference type="Pfam" id="PF14476">
    <property type="entry name" value="Chloroplast_duf"/>
    <property type="match status" value="1"/>
</dbReference>
<dbReference type="InterPro" id="IPR027949">
    <property type="entry name" value="Chloroplast_duf"/>
</dbReference>
<protein>
    <submittedName>
        <fullName evidence="2">Uncharacterized protein</fullName>
    </submittedName>
</protein>
<feature type="compositionally biased region" description="Basic and acidic residues" evidence="1">
    <location>
        <begin position="92"/>
        <end position="101"/>
    </location>
</feature>
<evidence type="ECO:0000313" key="2">
    <source>
        <dbReference type="EMBL" id="KAH7373517.1"/>
    </source>
</evidence>
<comment type="caution">
    <text evidence="2">The sequence shown here is derived from an EMBL/GenBank/DDBJ whole genome shotgun (WGS) entry which is preliminary data.</text>
</comment>
<feature type="region of interest" description="Disordered" evidence="1">
    <location>
        <begin position="71"/>
        <end position="101"/>
    </location>
</feature>
<dbReference type="EMBL" id="CM035422">
    <property type="protein sequence ID" value="KAH7373517.1"/>
    <property type="molecule type" value="Genomic_DNA"/>
</dbReference>
<reference evidence="2" key="1">
    <citation type="submission" date="2021-08" db="EMBL/GenBank/DDBJ databases">
        <title>WGS assembly of Ceratopteris richardii.</title>
        <authorList>
            <person name="Marchant D.B."/>
            <person name="Chen G."/>
            <person name="Jenkins J."/>
            <person name="Shu S."/>
            <person name="Leebens-Mack J."/>
            <person name="Grimwood J."/>
            <person name="Schmutz J."/>
            <person name="Soltis P."/>
            <person name="Soltis D."/>
            <person name="Chen Z.-H."/>
        </authorList>
    </citation>
    <scope>NUCLEOTIDE SEQUENCE</scope>
    <source>
        <strain evidence="2">Whitten #5841</strain>
        <tissue evidence="2">Leaf</tissue>
    </source>
</reference>
<dbReference type="PANTHER" id="PTHR33358:SF12">
    <property type="entry name" value="F-BOX PROTEIN WITH A DOMAIN PROTEIN"/>
    <property type="match status" value="1"/>
</dbReference>
<proteinExistence type="predicted"/>
<evidence type="ECO:0000256" key="1">
    <source>
        <dbReference type="SAM" id="MobiDB-lite"/>
    </source>
</evidence>
<organism evidence="2 3">
    <name type="scientific">Ceratopteris richardii</name>
    <name type="common">Triangle waterfern</name>
    <dbReference type="NCBI Taxonomy" id="49495"/>
    <lineage>
        <taxon>Eukaryota</taxon>
        <taxon>Viridiplantae</taxon>
        <taxon>Streptophyta</taxon>
        <taxon>Embryophyta</taxon>
        <taxon>Tracheophyta</taxon>
        <taxon>Polypodiopsida</taxon>
        <taxon>Polypodiidae</taxon>
        <taxon>Polypodiales</taxon>
        <taxon>Pteridineae</taxon>
        <taxon>Pteridaceae</taxon>
        <taxon>Parkerioideae</taxon>
        <taxon>Ceratopteris</taxon>
    </lineage>
</organism>
<feature type="compositionally biased region" description="Polar residues" evidence="1">
    <location>
        <begin position="78"/>
        <end position="90"/>
    </location>
</feature>
<dbReference type="Proteomes" id="UP000825935">
    <property type="component" value="Chromosome 17"/>
</dbReference>
<name>A0A8T2SY73_CERRI</name>
<dbReference type="AlphaFoldDB" id="A0A8T2SY73"/>
<evidence type="ECO:0000313" key="3">
    <source>
        <dbReference type="Proteomes" id="UP000825935"/>
    </source>
</evidence>
<gene>
    <name evidence="2" type="ORF">KP509_17G060100</name>
</gene>
<dbReference type="PANTHER" id="PTHR33358">
    <property type="entry name" value="F-BOX PROTEIN WITH A DOMAIN PROTEIN"/>
    <property type="match status" value="1"/>
</dbReference>
<sequence length="443" mass="49652">MQLHLHLPDAAAIDSATIGARNIQHCLSRILLSGQTPRSHGAHLQYDRFRSVKARASLTMENITDCTRRTDISDKRSSPQNTIFNSTSGESLDAKEMRGKRQRDDLQNAQLHLMANVTIDRYNVHDMLAIHGDNWNKLFQRTLTLASLSACLLSALSASQVCFCPCLSVPALLVNGVCFLIMGVVNRFQPSQLAEEQRSAARQMRRLHDDIEYVISAPSDLQQRTPDLLESLRQRLRALDTAFPRSHNLSGGLEKFPRTVAPPPLLSIQRCACNANIASSADRQCVVDDQISGTPKLWDEFNDVKLQRLASQVRSSETDVYLEWAANVLKINKIFAILTPSLAALACLLNTASLLQHGAHSHWTGTLAAVCSIVCVFLGSVSNDLQLGAVFEMYRNAAGHFHEVEESIDKILRERPGNREHRLLFMQRLSYKLGRWFPENRHR</sequence>
<accession>A0A8T2SY73</accession>
<keyword evidence="3" id="KW-1185">Reference proteome</keyword>